<reference evidence="4" key="1">
    <citation type="submission" date="2023-08" db="EMBL/GenBank/DDBJ databases">
        <authorList>
            <person name="Audoor S."/>
            <person name="Bilcke G."/>
        </authorList>
    </citation>
    <scope>NUCLEOTIDE SEQUENCE</scope>
</reference>
<gene>
    <name evidence="4" type="ORF">CYCCA115_LOCUS15144</name>
</gene>
<dbReference type="Proteomes" id="UP001295423">
    <property type="component" value="Unassembled WGS sequence"/>
</dbReference>
<dbReference type="Pfam" id="PF13649">
    <property type="entry name" value="Methyltransf_25"/>
    <property type="match status" value="1"/>
</dbReference>
<dbReference type="PANTHER" id="PTHR44942:SF4">
    <property type="entry name" value="METHYLTRANSFERASE TYPE 11 DOMAIN-CONTAINING PROTEIN"/>
    <property type="match status" value="1"/>
</dbReference>
<dbReference type="Gene3D" id="3.40.50.150">
    <property type="entry name" value="Vaccinia Virus protein VP39"/>
    <property type="match status" value="1"/>
</dbReference>
<dbReference type="SUPFAM" id="SSF53335">
    <property type="entry name" value="S-adenosyl-L-methionine-dependent methyltransferases"/>
    <property type="match status" value="1"/>
</dbReference>
<feature type="domain" description="Methyltransferase" evidence="3">
    <location>
        <begin position="41"/>
        <end position="134"/>
    </location>
</feature>
<comment type="caution">
    <text evidence="4">The sequence shown here is derived from an EMBL/GenBank/DDBJ whole genome shotgun (WGS) entry which is preliminary data.</text>
</comment>
<dbReference type="EMBL" id="CAKOGP040001869">
    <property type="protein sequence ID" value="CAJ1954551.1"/>
    <property type="molecule type" value="Genomic_DNA"/>
</dbReference>
<dbReference type="PANTHER" id="PTHR44942">
    <property type="entry name" value="METHYLTRANSF_11 DOMAIN-CONTAINING PROTEIN"/>
    <property type="match status" value="1"/>
</dbReference>
<organism evidence="4 5">
    <name type="scientific">Cylindrotheca closterium</name>
    <dbReference type="NCBI Taxonomy" id="2856"/>
    <lineage>
        <taxon>Eukaryota</taxon>
        <taxon>Sar</taxon>
        <taxon>Stramenopiles</taxon>
        <taxon>Ochrophyta</taxon>
        <taxon>Bacillariophyta</taxon>
        <taxon>Bacillariophyceae</taxon>
        <taxon>Bacillariophycidae</taxon>
        <taxon>Bacillariales</taxon>
        <taxon>Bacillariaceae</taxon>
        <taxon>Cylindrotheca</taxon>
    </lineage>
</organism>
<protein>
    <recommendedName>
        <fullName evidence="3">Methyltransferase domain-containing protein</fullName>
    </recommendedName>
</protein>
<accession>A0AAD2FW46</accession>
<dbReference type="InterPro" id="IPR051052">
    <property type="entry name" value="Diverse_substrate_MTase"/>
</dbReference>
<keyword evidence="5" id="KW-1185">Reference proteome</keyword>
<evidence type="ECO:0000256" key="1">
    <source>
        <dbReference type="ARBA" id="ARBA00022603"/>
    </source>
</evidence>
<dbReference type="CDD" id="cd02440">
    <property type="entry name" value="AdoMet_MTases"/>
    <property type="match status" value="1"/>
</dbReference>
<dbReference type="GO" id="GO:0008168">
    <property type="term" value="F:methyltransferase activity"/>
    <property type="evidence" value="ECO:0007669"/>
    <property type="project" value="UniProtKB-KW"/>
</dbReference>
<dbReference type="InterPro" id="IPR041698">
    <property type="entry name" value="Methyltransf_25"/>
</dbReference>
<proteinExistence type="predicted"/>
<dbReference type="AlphaFoldDB" id="A0AAD2FW46"/>
<keyword evidence="1" id="KW-0489">Methyltransferase</keyword>
<name>A0AAD2FW46_9STRA</name>
<evidence type="ECO:0000259" key="3">
    <source>
        <dbReference type="Pfam" id="PF13649"/>
    </source>
</evidence>
<evidence type="ECO:0000256" key="2">
    <source>
        <dbReference type="ARBA" id="ARBA00022679"/>
    </source>
</evidence>
<dbReference type="InterPro" id="IPR029063">
    <property type="entry name" value="SAM-dependent_MTases_sf"/>
</dbReference>
<keyword evidence="2" id="KW-0808">Transferase</keyword>
<evidence type="ECO:0000313" key="4">
    <source>
        <dbReference type="EMBL" id="CAJ1954551.1"/>
    </source>
</evidence>
<dbReference type="GO" id="GO:0032259">
    <property type="term" value="P:methylation"/>
    <property type="evidence" value="ECO:0007669"/>
    <property type="project" value="UniProtKB-KW"/>
</dbReference>
<evidence type="ECO:0000313" key="5">
    <source>
        <dbReference type="Proteomes" id="UP001295423"/>
    </source>
</evidence>
<sequence length="264" mass="29299">MYTDVATLYHDFRPRYPETLIDDAIKESPLLQSADAPKYKVLEIGCGPGTLTVPLAKRGYAVTTLDPGVGMLNKCKEVCSGYQNVEFHQVPFHDFHSDVQFDTIFAGTSLHWAISGKEEAETVKKLHSLLKDDGKLILLWNYPREAPEDIRNTVADALGASKPFYFGGDSAEGHEKSMDERVFTPLFSGGLFELSKTIRSDTITKLSPQDYISFFKTLSPNIVKEEKEATKYFGTIEQILVQKCGDSLPTSGTSSANIISKTTR</sequence>